<keyword evidence="6" id="KW-1185">Reference proteome</keyword>
<dbReference type="InterPro" id="IPR045351">
    <property type="entry name" value="DUF6531"/>
</dbReference>
<dbReference type="NCBIfam" id="TIGR01643">
    <property type="entry name" value="YD_repeat_2x"/>
    <property type="match status" value="5"/>
</dbReference>
<dbReference type="InterPro" id="IPR006530">
    <property type="entry name" value="YD"/>
</dbReference>
<evidence type="ECO:0000313" key="5">
    <source>
        <dbReference type="EMBL" id="MFC4312678.1"/>
    </source>
</evidence>
<evidence type="ECO:0000256" key="1">
    <source>
        <dbReference type="ARBA" id="ARBA00022737"/>
    </source>
</evidence>
<accession>A0ABV8T0I6</accession>
<dbReference type="InterPro" id="IPR056823">
    <property type="entry name" value="TEN-like_YD-shell"/>
</dbReference>
<dbReference type="Gene3D" id="2.180.10.10">
    <property type="entry name" value="RHS repeat-associated core"/>
    <property type="match status" value="8"/>
</dbReference>
<feature type="transmembrane region" description="Helical" evidence="2">
    <location>
        <begin position="4783"/>
        <end position="4802"/>
    </location>
</feature>
<sequence length="5241" mass="566225">MVAVVSSAGLGLFGSSVSALGGIGASGNGAVGRGNDRVYVNTANGNLIIQSQDEHLSSLGLDLNLVRTYNSQGLLDDDNGDNWRLSLHQRVYNLTGNANTAGSAVTKVFGDGREVIYRYDVARQRYISTEGDGAHDTLTYSVGGWTWMDGSSRSTEIYNSAGLLTSSADTDGNAVSYEYVGSLLTEIEDSSGQRTYLDYTSNNLTQIRVVSNGVTQTLTRYEYDTSNRLSRVRVDLSPQDNAVSDGNIYETTYTYDGGSHRVASVTQSDGSSVVFTYELIDGVYRVASYSEGGTPASVAANTAMLTATQPVVTTQTYNINSSAVTSPGWQGAADIAEEPDTFYEGFGSVAFNAAGDGMALWGMGTNGGEPRAYVRYYTKVTDSWSAPIFVPGLMAGELAIDDDGNALVAWSTSIGGGTWSMYACQYDALTQSWSSPAMVSTQLGSDIGITGYNVALNNGRAVVSWGFRQPPQNTSLYAATMVNGVWGAPTLIENTSRGVSNSDLEMDSDGNATVVWYEAREGSTAGGGVWVNRWSASTGTWSGPTLLGSAGQTVVDIRLAFDGAGNGFVVWRLLDAIVVRRYDATIGWESEQSFATPYGASMALDADAQGNAILAWVENGVLKTRRYDALSSTWGSIQAIAGSVNALDFESYYLTIRAAIDGDKAMVLWTQPGTGPGQKLYAARLTAGIWGAAEHVGPSTMYSATERAAGMTAGGDIFVVFRHHSSSTYYDVFTNRFVSSYRYTIPAGATWASIAQAVYGTSSAAAADQLRDLLGNPALVAGNVLRDLPVQLSVTSTTQVPVTPYYNVQPGDTWVSIAQTIYGTGDGAAAAALRSALGDPTLTAGAHLEVPLTLSFTSLGRVTTLTYSSPIAGSGSQTRTANNGVLSNTDVQTSTQSYGVNAGALISTRTDTTTTNYTLNNGVLTIPPGAGGWSPAELLESGTAHASSPQVAFDAFGNGLVVWAQASDIIVRRYDAATNTWGASTTLDARTETAAVPQLAIDYTTGNAVIAWVQSDGVAQSIHARVFNASSSAWGTTQLLESGTGAVSALPTDLGVAMAGGYAAVAWTQHDGTENSIFVSRFSSGSWSSATAVDNSSAEAEQAKVAMDSSGNVSVVWRQHSATDDPHIYYSRFSASTQSFSTPLFLDGWDDGDRFPDIVFDAQGNGFLVFGNGPFVSRFDAATATWGPMQYMDSEQDSGLGWGWDIAIDAAGNAILGWVSGYDGDSEVRVRRYDVTTGVWSSATTLENSTGPLDPDGNVSVGINGVHAVAAWVQAEGSSSNLYAARLDNGTWGARQLMESRDEPSAQAQIAIDPSGNAVIVWRQADGFARSIYQSRYTQGNGTPYYTVPSGPTWQSLANTLYGVNSAAAGSALQAALGSPTLTAGLQLTNLPPVLSITTTTVTQVTPYFVIPSGATWQSIANTLYGIDSAAAGSALQAAMGNPPLTAGEHLTDPPQTLTVTTTTTVIVAPYYTVQAGDTWAEITQTVYGTNDAQAVAALRAALGDPSLTTGTRLTVPQTLMFGSGGSIAGYLRTDVADAAGRVTSYFQNAAGRLTSVLAPEMAGARIETRYDYDADGNVISIVEDPSGLNRVRTLEYDEHGNLLLTRDSAGVTVTRTYDADNQLVTETSYLQADPDGAGGATASQPLTTRYIYDSEQHLRFVVSAAGRVTEHRYDAEGRRTATLSYSSGVYDVTSLSVTTALSEAQLVAWALLQDRTKLQRTDFDYDFRGLLSSSTSYERTDGAGSGIAQGAATTRYIYDQRGWLLQTIDPRGSASNASDPSTPYATTMTYDGLGRVLTATQWIANGTLRTAVTQFDDAGNRIVTTSPDGLVTTAVFDRMGQLLTTRLSGDSLTGISTTSYTYDATGNLRIVTDPTGVRQHSLYDPNGRKVADIDGNGTLTEYVYNDANEMVKTIKYADALTVASLASLVDSSGNPTDVSLATLRAALPTTIGRASDQILRNVFDAAGRLVYTIDAGWAVTRRHYDGANRITGVVEYAQRVTIAGSQGELSEAVLSPLLDQNDPNNRWLRSFYDNDGKLVGTLDGEGYLVESLRDAAGRVQRQVEYANQTDSALWRTGTLDQLRPATDTETEIDFEQDVVSYFFYDGQGRQIGVLDGEGYLTEAVYTSAGHVDRTIRYGRHNATGTDLGALVHQTGDTLESLRSRVPAGALSQTTSYTYDGAGQVITRTTYDGTVTAYGYDEAGRQNSVTVAQGTLDARTSQVKYDLLGRVIRELSAEGALALQALGASPTPALITQVWDRYGISYEYDLAGRRVSATTTPYDATTGAQTSTTYYYYNDDGQLRFTVNALGERVELRYNALGQLTEQIAYTNRISTAGLHGGLLDATTLTQLTASPNPAKDAKTAFTYTLRGEVASRVTAEGSSITNVYDAFGQLHSRTTISETSNELQRYTYDRRGSLQQTQTDPNGVNATEMRAYDAFGRLISVRDARENITRIRYDRLGREIAIVDALNGERLATYDAFSRVLTTRDALLNVTRYSYDVLDEQNNTRNVVVTMPEGLSFTTYRNAHGETVLVKDPRGVLTATEYDKNGNVVRTIQGGVEQSRNVYDTAGRLLSTRDANGNLTRLSYDAVNRVFTRTLQGSSANSELVLTTTYAYDGQGRVIDVTDPSGSVTRTEYDRDGRVTDLYTDYGTGRLNLRTHYEYDVVNRTVTVTEGYGATGVHFSPRVTRISYDQLGRRIAETIDPGSGVNPATGEIYLNLTIRYEYDENDNLIRKQDASGRYTWYVYDELNRLRFVVDPPNDTLGSALFGLSGVTETRYDAENRITSTRHYATAVTGPGSTVRELPLATIAGQVGTGTAQDRVVIFIYDRDGRQTYQIDAGGTLTYLEYDGSGNVVRRTQYADKAASGSYYTGATYSAATGTHTLYVGASAVDTITADGTRDRATSALYDSFNRAIFTIDAVGDVVAYKYDGNGNLVSTTAYATQDTAVTVATVADWVLTHTNADDRTTRYWYDGAGRLRFTLDAEGYLTEQRYDDSTRERTDIVYAVKPTIAANATLTQVVTAAGVIDNNLEDQLTLTRRDAAGRVTSVRDALGNTEYFGYDAVGNKLWFTNKKGSAAQDANYTWRYEYDANHRLVKETAPPVAVATVTTEGTGLHASTVANVALETVMTYDALGNVRTRTEAANTTRSRTTTYEYDSMGRQIITRYPPAEIYNYSNDTVVTDGSLYSEVGYDALGNAIYGRDVAGNYTHKGYDALGRLTWEVDAQRYLTFNIYDAFGNVTETRRFAAAIDSNVGSAGRPVIGYPSSPAVGANDRVLTREFDKLNRVSKVIEPAGFVFDSSLVSGTQSGEATPQTVFKYDAFGQVVRESRLVHGIGLGTSPPSPDASPSIWASSYYYYDRRGLKIAEVDAERYLTRYEYDETGDVKTKTEYAGRLSSVSIGTLPVAPPTTPTSGSNRYTRYSYDVLNRLLSETLDINYYDFSNPMLESYRTGSTSVSYGYDAVGNRITSTVNNATTYSYYDALGRVVAIAEPRRLVAQAQGTSLTPYTEMFRDAYGNVVKQIEYAGDVGAASTSVKPTVSAGLANDSRNRVTLNRFDLHGRLVETAMAAQVVGQAVDSNNASYAVRHVAYTKRGEIAKQWQTIQTVNPDTTSGAPAYISETISSTQYYDALGRQIRIVEPQAAGRVRDAWTDYSAFGEVTERRMMNANGVGVFGRETFEYDRNGRLWRTNADTGAYRVYLYDLAGRATAEIKSKDLDLHASANLQAVLSLPGTNLMRSESVYDWLGRVVEQRGPSFELLDNTWTVIGTAVTNVFQSVDRWGNVTRIVDDQGRTTDYYYDQRNKLIKTILPTVDVLSTRGTFDDPSVALPRFRPVAYNYYDRDGNLIGKNILESRNVDPAGVAGVKPVEQAIYNEVGQVIKEKGLATANNNAERLYTLDRWGQRVQSVDELGYRTRYQYDQVGNLTGLARERGAGEFDSTGLYQPTDFPTVQRPPAMQGPSSGHEVIKYAYDQAGRRISETTGEFTGSSGNEQETIRYWYDLFGNLIRKREPLGVVSVTASDGSQIEVRYETTYEYDMNGRKIREVDGNGSWMTWSYDYFGLVQQHQQLTNSNGWVASSAYGATGDTITYTYNRAGLLDFQSSTFGQSIDYQYDGAGHLRRIVDNGTQHGTGQGILYGIDRDTDYRYNSLGERVGERTVIDGLTHQNATIVFDELGRLKSVTDVRSSVEYFYDARGNRTRVLETYLDNTSQSRTHEDWYVYDELNRVVISQGVLWQSFAIKEIRINETQGVELTYDARGNRSTSITYGKRLVQSTTMDEWGQTHTTYSEVNGYDEHRYHYDGLSRLIWDWRSMDTYDEFGNFVEGSIDDPFSPGIVADERYYDHASRQITQIAKSLGSSGALDTRTTNSTYDDNGRLSLQSTGLNGWMESEIHYGTAYYDPGYYWPGDELGSPGSYTPAGWRPGYDAAGVLRGYRVYAYPSGRPTYFTNHSFEYVLGDSYQEATHTAQSFSTNGQPPPQPGSNERLYNVNGELVSYFDPADVSGANNRIFATNASGQVLTAIAVTTPYSQYNSGLFSLSLEHTSSTPYAMPATQFYRYANGQYIGTFGTLQAGSFAANFNTTFEPISSYYPAPAPAQVTIQAGETLRSIATRVFGDGALWYVLADANGLTIGPDDSLSDKVGWSLRVPNEVVSMTNNAGTFKPFAAADALGDTTPIQPAPPPPKSGKGCGIVGQILIIVVAIVATVLTAGALAGAAGSGLGTMFAAGSSVLAGGATVAGVTVVGSAGAFFTAAAIAGAVGSAISQGFAMAIGMQDSFSWEGVALSAAGAGISSAMGASSFLSGTSLSPTQAMMVNAATSNALNQGIGILVGAQDKFNWRNVAMAAMSAPIVKTAGQGVQKLGTFVTDVTESITGSLVRAAFGGKIDQKQVLVDAFGNALGNSIVEALTPSAVTPQETKPKPPMIGDKKREPILPDSEEVVQLADLDPRDELDGDGYAIDQGAYFPAEKRDEFRAKFAEKVGTFHEASDALTKALADADNRGFFEKLLDYVQDTDTEREIDFRRRTVEAEYKEALRLGAIVAIFDSGQDRIPWVLTESNAKIWADQIPVESSLLDNAKELKASVQEFKKRVGSAASMSADVRRASGFVKAVGGNSTAAALATFINKFSKGMAQKLGKVSGVAGKVAKPLDLIDRGLKLEKDVEHVVNVESPISNKDLEMVDDGDIGAPVTERLRLRNNIEIGQERLDRAVDWFDDWAMGRKDDLVDGKGRTRELIDTAQGQ</sequence>
<keyword evidence="1" id="KW-0677">Repeat</keyword>
<protein>
    <submittedName>
        <fullName evidence="5">DUF6531 domain-containing protein</fullName>
    </submittedName>
</protein>
<keyword evidence="2" id="KW-1133">Transmembrane helix</keyword>
<evidence type="ECO:0000259" key="4">
    <source>
        <dbReference type="Pfam" id="PF25023"/>
    </source>
</evidence>
<dbReference type="PANTHER" id="PTHR32305:SF15">
    <property type="entry name" value="PROTEIN RHSA-RELATED"/>
    <property type="match status" value="1"/>
</dbReference>
<evidence type="ECO:0000256" key="2">
    <source>
        <dbReference type="SAM" id="Phobius"/>
    </source>
</evidence>
<evidence type="ECO:0000259" key="3">
    <source>
        <dbReference type="Pfam" id="PF20148"/>
    </source>
</evidence>
<reference evidence="6" key="1">
    <citation type="journal article" date="2019" name="Int. J. Syst. Evol. Microbiol.">
        <title>The Global Catalogue of Microorganisms (GCM) 10K type strain sequencing project: providing services to taxonomists for standard genome sequencing and annotation.</title>
        <authorList>
            <consortium name="The Broad Institute Genomics Platform"/>
            <consortium name="The Broad Institute Genome Sequencing Center for Infectious Disease"/>
            <person name="Wu L."/>
            <person name="Ma J."/>
        </authorList>
    </citation>
    <scope>NUCLEOTIDE SEQUENCE [LARGE SCALE GENOMIC DNA]</scope>
    <source>
        <strain evidence="6">CGMCC 1.10759</strain>
    </source>
</reference>
<keyword evidence="2" id="KW-0812">Transmembrane</keyword>
<dbReference type="SUPFAM" id="SSF89372">
    <property type="entry name" value="Fucose-specific lectin"/>
    <property type="match status" value="1"/>
</dbReference>
<dbReference type="InterPro" id="IPR031325">
    <property type="entry name" value="RHS_repeat"/>
</dbReference>
<feature type="domain" description="Teneurin-like YD-shell" evidence="4">
    <location>
        <begin position="1550"/>
        <end position="1681"/>
    </location>
</feature>
<organism evidence="5 6">
    <name type="scientific">Steroidobacter flavus</name>
    <dbReference type="NCBI Taxonomy" id="1842136"/>
    <lineage>
        <taxon>Bacteria</taxon>
        <taxon>Pseudomonadati</taxon>
        <taxon>Pseudomonadota</taxon>
        <taxon>Gammaproteobacteria</taxon>
        <taxon>Steroidobacterales</taxon>
        <taxon>Steroidobacteraceae</taxon>
        <taxon>Steroidobacter</taxon>
    </lineage>
</organism>
<gene>
    <name evidence="5" type="ORF">ACFPN2_26575</name>
</gene>
<dbReference type="RefSeq" id="WP_380602282.1">
    <property type="nucleotide sequence ID" value="NZ_JBHSDU010000014.1"/>
</dbReference>
<dbReference type="Proteomes" id="UP001595904">
    <property type="component" value="Unassembled WGS sequence"/>
</dbReference>
<dbReference type="EMBL" id="JBHSDU010000014">
    <property type="protein sequence ID" value="MFC4312678.1"/>
    <property type="molecule type" value="Genomic_DNA"/>
</dbReference>
<feature type="transmembrane region" description="Helical" evidence="2">
    <location>
        <begin position="4692"/>
        <end position="4714"/>
    </location>
</feature>
<dbReference type="InterPro" id="IPR050708">
    <property type="entry name" value="T6SS_VgrG/RHS"/>
</dbReference>
<dbReference type="Pfam" id="PF05593">
    <property type="entry name" value="RHS_repeat"/>
    <property type="match status" value="4"/>
</dbReference>
<proteinExistence type="predicted"/>
<dbReference type="Pfam" id="PF20148">
    <property type="entry name" value="DUF6531"/>
    <property type="match status" value="1"/>
</dbReference>
<feature type="domain" description="DUF6531" evidence="3">
    <location>
        <begin position="40"/>
        <end position="116"/>
    </location>
</feature>
<name>A0ABV8T0I6_9GAMM</name>
<comment type="caution">
    <text evidence="5">The sequence shown here is derived from an EMBL/GenBank/DDBJ whole genome shotgun (WGS) entry which is preliminary data.</text>
</comment>
<dbReference type="PANTHER" id="PTHR32305">
    <property type="match status" value="1"/>
</dbReference>
<keyword evidence="2" id="KW-0472">Membrane</keyword>
<feature type="transmembrane region" description="Helical" evidence="2">
    <location>
        <begin position="4721"/>
        <end position="4744"/>
    </location>
</feature>
<feature type="transmembrane region" description="Helical" evidence="2">
    <location>
        <begin position="4750"/>
        <end position="4771"/>
    </location>
</feature>
<evidence type="ECO:0000313" key="6">
    <source>
        <dbReference type="Proteomes" id="UP001595904"/>
    </source>
</evidence>
<dbReference type="Pfam" id="PF25023">
    <property type="entry name" value="TEN_YD-shell"/>
    <property type="match status" value="1"/>
</dbReference>